<comment type="subcellular location">
    <subcellularLocation>
        <location evidence="1">Membrane</location>
        <topology evidence="1">Single-pass type I membrane protein</topology>
    </subcellularLocation>
</comment>
<evidence type="ECO:0000256" key="3">
    <source>
        <dbReference type="ARBA" id="ARBA00022692"/>
    </source>
</evidence>
<dbReference type="PANTHER" id="PTHR48007:SF76">
    <property type="entry name" value="OS03G0145102 PROTEIN"/>
    <property type="match status" value="1"/>
</dbReference>
<reference evidence="14" key="1">
    <citation type="journal article" date="2012" name="Nat. Biotechnol.">
        <title>Draft genome sequence of pigeonpea (Cajanus cajan), an orphan legume crop of resource-poor farmers.</title>
        <authorList>
            <person name="Varshney R.K."/>
            <person name="Chen W."/>
            <person name="Li Y."/>
            <person name="Bharti A.K."/>
            <person name="Saxena R.K."/>
            <person name="Schlueter J.A."/>
            <person name="Donoghue M.T."/>
            <person name="Azam S."/>
            <person name="Fan G."/>
            <person name="Whaley A.M."/>
            <person name="Farmer A.D."/>
            <person name="Sheridan J."/>
            <person name="Iwata A."/>
            <person name="Tuteja R."/>
            <person name="Penmetsa R.V."/>
            <person name="Wu W."/>
            <person name="Upadhyaya H.D."/>
            <person name="Yang S.P."/>
            <person name="Shah T."/>
            <person name="Saxena K.B."/>
            <person name="Michael T."/>
            <person name="McCombie W.R."/>
            <person name="Yang B."/>
            <person name="Zhang G."/>
            <person name="Yang H."/>
            <person name="Wang J."/>
            <person name="Spillane C."/>
            <person name="Cook D.R."/>
            <person name="May G.D."/>
            <person name="Xu X."/>
            <person name="Jackson S.A."/>
        </authorList>
    </citation>
    <scope>NUCLEOTIDE SEQUENCE [LARGE SCALE GENOMIC DNA]</scope>
</reference>
<keyword evidence="3" id="KW-0812">Transmembrane</keyword>
<evidence type="ECO:0000313" key="14">
    <source>
        <dbReference type="EMBL" id="KYP53758.1"/>
    </source>
</evidence>
<feature type="domain" description="Protein kinase" evidence="13">
    <location>
        <begin position="384"/>
        <end position="656"/>
    </location>
</feature>
<dbReference type="InterPro" id="IPR017441">
    <property type="entry name" value="Protein_kinase_ATP_BS"/>
</dbReference>
<keyword evidence="6 12" id="KW-0547">Nucleotide-binding</keyword>
<dbReference type="InterPro" id="IPR046959">
    <property type="entry name" value="PRK1-6/SRF4-like"/>
</dbReference>
<dbReference type="PROSITE" id="PS00107">
    <property type="entry name" value="PROTEIN_KINASE_ATP"/>
    <property type="match status" value="1"/>
</dbReference>
<keyword evidence="8" id="KW-1133">Transmembrane helix</keyword>
<organism evidence="14 15">
    <name type="scientific">Cajanus cajan</name>
    <name type="common">Pigeon pea</name>
    <name type="synonym">Cajanus indicus</name>
    <dbReference type="NCBI Taxonomy" id="3821"/>
    <lineage>
        <taxon>Eukaryota</taxon>
        <taxon>Viridiplantae</taxon>
        <taxon>Streptophyta</taxon>
        <taxon>Embryophyta</taxon>
        <taxon>Tracheophyta</taxon>
        <taxon>Spermatophyta</taxon>
        <taxon>Magnoliopsida</taxon>
        <taxon>eudicotyledons</taxon>
        <taxon>Gunneridae</taxon>
        <taxon>Pentapetalae</taxon>
        <taxon>rosids</taxon>
        <taxon>fabids</taxon>
        <taxon>Fabales</taxon>
        <taxon>Fabaceae</taxon>
        <taxon>Papilionoideae</taxon>
        <taxon>50 kb inversion clade</taxon>
        <taxon>NPAAA clade</taxon>
        <taxon>indigoferoid/millettioid clade</taxon>
        <taxon>Phaseoleae</taxon>
        <taxon>Cajanus</taxon>
    </lineage>
</organism>
<evidence type="ECO:0000313" key="15">
    <source>
        <dbReference type="Proteomes" id="UP000075243"/>
    </source>
</evidence>
<dbReference type="Gene3D" id="3.30.200.20">
    <property type="entry name" value="Phosphorylase Kinase, domain 1"/>
    <property type="match status" value="1"/>
</dbReference>
<evidence type="ECO:0000256" key="12">
    <source>
        <dbReference type="PROSITE-ProRule" id="PRU10141"/>
    </source>
</evidence>
<dbReference type="InterPro" id="IPR032675">
    <property type="entry name" value="LRR_dom_sf"/>
</dbReference>
<protein>
    <submittedName>
        <fullName evidence="14">LRR receptor-like serine/threonine-protein kinase At1g12460 family</fullName>
    </submittedName>
</protein>
<dbReference type="OMA" id="MQMLSLC"/>
<accession>A0A151SG91</accession>
<evidence type="ECO:0000256" key="8">
    <source>
        <dbReference type="ARBA" id="ARBA00022989"/>
    </source>
</evidence>
<dbReference type="Gene3D" id="3.80.10.10">
    <property type="entry name" value="Ribonuclease Inhibitor"/>
    <property type="match status" value="2"/>
</dbReference>
<keyword evidence="14" id="KW-0418">Kinase</keyword>
<dbReference type="EMBL" id="KQ483411">
    <property type="protein sequence ID" value="KYP53758.1"/>
    <property type="molecule type" value="Genomic_DNA"/>
</dbReference>
<proteinExistence type="predicted"/>
<keyword evidence="11" id="KW-0325">Glycoprotein</keyword>
<keyword evidence="9" id="KW-0472">Membrane</keyword>
<evidence type="ECO:0000256" key="9">
    <source>
        <dbReference type="ARBA" id="ARBA00023136"/>
    </source>
</evidence>
<evidence type="ECO:0000256" key="11">
    <source>
        <dbReference type="ARBA" id="ARBA00023180"/>
    </source>
</evidence>
<keyword evidence="7 12" id="KW-0067">ATP-binding</keyword>
<evidence type="ECO:0000256" key="2">
    <source>
        <dbReference type="ARBA" id="ARBA00022614"/>
    </source>
</evidence>
<dbReference type="AlphaFoldDB" id="A0A151SG91"/>
<dbReference type="Pfam" id="PF07714">
    <property type="entry name" value="PK_Tyr_Ser-Thr"/>
    <property type="match status" value="1"/>
</dbReference>
<dbReference type="FunFam" id="3.80.10.10:FF:000095">
    <property type="entry name" value="LRR receptor-like serine/threonine-protein kinase GSO1"/>
    <property type="match status" value="1"/>
</dbReference>
<gene>
    <name evidence="14" type="ORF">KK1_024332</name>
</gene>
<dbReference type="Pfam" id="PF00560">
    <property type="entry name" value="LRR_1"/>
    <property type="match status" value="5"/>
</dbReference>
<dbReference type="PANTHER" id="PTHR48007">
    <property type="entry name" value="LEUCINE-RICH REPEAT RECEPTOR-LIKE PROTEIN KINASE PXC1"/>
    <property type="match status" value="1"/>
</dbReference>
<dbReference type="Pfam" id="PF13855">
    <property type="entry name" value="LRR_8"/>
    <property type="match status" value="2"/>
</dbReference>
<dbReference type="FunFam" id="3.80.10.10:FF:000041">
    <property type="entry name" value="LRR receptor-like serine/threonine-protein kinase ERECTA"/>
    <property type="match status" value="1"/>
</dbReference>
<evidence type="ECO:0000256" key="7">
    <source>
        <dbReference type="ARBA" id="ARBA00022840"/>
    </source>
</evidence>
<dbReference type="SUPFAM" id="SSF56112">
    <property type="entry name" value="Protein kinase-like (PK-like)"/>
    <property type="match status" value="1"/>
</dbReference>
<dbReference type="GO" id="GO:0005524">
    <property type="term" value="F:ATP binding"/>
    <property type="evidence" value="ECO:0007669"/>
    <property type="project" value="UniProtKB-UniRule"/>
</dbReference>
<keyword evidence="15" id="KW-1185">Reference proteome</keyword>
<feature type="binding site" evidence="12">
    <location>
        <position position="413"/>
    </location>
    <ligand>
        <name>ATP</name>
        <dbReference type="ChEBI" id="CHEBI:30616"/>
    </ligand>
</feature>
<dbReference type="Gramene" id="C.cajan_23645.t">
    <property type="protein sequence ID" value="C.cajan_23645.t"/>
    <property type="gene ID" value="C.cajan_23645"/>
</dbReference>
<dbReference type="SMART" id="SM00369">
    <property type="entry name" value="LRR_TYP"/>
    <property type="match status" value="6"/>
</dbReference>
<evidence type="ECO:0000256" key="6">
    <source>
        <dbReference type="ARBA" id="ARBA00022741"/>
    </source>
</evidence>
<dbReference type="InterPro" id="IPR001611">
    <property type="entry name" value="Leu-rich_rpt"/>
</dbReference>
<evidence type="ECO:0000256" key="10">
    <source>
        <dbReference type="ARBA" id="ARBA00023170"/>
    </source>
</evidence>
<keyword evidence="10 14" id="KW-0675">Receptor</keyword>
<keyword evidence="4" id="KW-0732">Signal</keyword>
<dbReference type="FunFam" id="1.10.510.10:FF:000267">
    <property type="entry name" value="probable LRR receptor-like serine/threonine-protein kinase IRK"/>
    <property type="match status" value="1"/>
</dbReference>
<dbReference type="InterPro" id="IPR011009">
    <property type="entry name" value="Kinase-like_dom_sf"/>
</dbReference>
<dbReference type="FunFam" id="3.30.200.20:FF:000295">
    <property type="entry name" value="probable LRR receptor-like serine/threonine-protein kinase IRK"/>
    <property type="match status" value="1"/>
</dbReference>
<dbReference type="SUPFAM" id="SSF52047">
    <property type="entry name" value="RNI-like"/>
    <property type="match status" value="1"/>
</dbReference>
<keyword evidence="2" id="KW-0433">Leucine-rich repeat</keyword>
<evidence type="ECO:0000256" key="1">
    <source>
        <dbReference type="ARBA" id="ARBA00004479"/>
    </source>
</evidence>
<dbReference type="InterPro" id="IPR000719">
    <property type="entry name" value="Prot_kinase_dom"/>
</dbReference>
<dbReference type="Gene3D" id="1.10.510.10">
    <property type="entry name" value="Transferase(Phosphotransferase) domain 1"/>
    <property type="match status" value="1"/>
</dbReference>
<evidence type="ECO:0000256" key="5">
    <source>
        <dbReference type="ARBA" id="ARBA00022737"/>
    </source>
</evidence>
<evidence type="ECO:0000256" key="4">
    <source>
        <dbReference type="ARBA" id="ARBA00022729"/>
    </source>
</evidence>
<keyword evidence="5" id="KW-0677">Repeat</keyword>
<evidence type="ECO:0000259" key="13">
    <source>
        <dbReference type="PROSITE" id="PS50011"/>
    </source>
</evidence>
<dbReference type="GO" id="GO:0004672">
    <property type="term" value="F:protein kinase activity"/>
    <property type="evidence" value="ECO:0007669"/>
    <property type="project" value="InterPro"/>
</dbReference>
<sequence length="667" mass="72031">MKNLRSVSVARNRMTGSVPDGFGSCLLLRSIDLGDNSFSGSIPGDFKELSLCGYLSLRGNAFSGEVPEWIGEMRGLETLDLSNNGLTGQVPKSIGNLQSLKMLNFSGNGFTGNLPESMASCTKLLTLDVSRNSLSGWLPLVKSPLFALAEVSVQSLQVLDLSHNAFSGEITDAVAGLTSLRVLNLANNSLRGPIPAAVGELKTCASLDLSYNKLNGSIPWEIGGAVSLKELVLERNFLIGKIPTSIENCSMLTTLILSQNRLSGQIPGAVAKLTNLQTVDLSFNNLTGTLPKQLANLANLFSFNLSHNNLQGELPAGAAVIVIGVISITVLNLRVRSSESRDAAAIAFSAGDEFSHSQTTDANSGKLVMFSGEPDFSSGAHALLNKDCELGRGGFGAVYQTVLRDGHSVAIKKLTVSSLVKSQEDFEREVKKLGKIKHQNLVELEGYYWTPSLQLLIYEFVSGGSLYKHLHEGSGGNFLSWNERFNVILGTAKALAHLHHSNIIHYNIKSTNVLLDSYGEPKVGDFGLARLLPMLDRYVLSSKIQSALGYMAPEFACKTVKITEKCDVYGFGILVLEIVTGKRPVEYMEDDVVVLCDMVRGALEEGRVEECIDERLQGKFPAEEAIPVMKLGLICTSQVPSNRPDMGEVVNILELIRCPSEGQEELG</sequence>
<dbReference type="InterPro" id="IPR003591">
    <property type="entry name" value="Leu-rich_rpt_typical-subtyp"/>
</dbReference>
<dbReference type="GO" id="GO:0016020">
    <property type="term" value="C:membrane"/>
    <property type="evidence" value="ECO:0007669"/>
    <property type="project" value="UniProtKB-SubCell"/>
</dbReference>
<dbReference type="Proteomes" id="UP000075243">
    <property type="component" value="Unassembled WGS sequence"/>
</dbReference>
<dbReference type="InterPro" id="IPR001245">
    <property type="entry name" value="Ser-Thr/Tyr_kinase_cat_dom"/>
</dbReference>
<dbReference type="PROSITE" id="PS50011">
    <property type="entry name" value="PROTEIN_KINASE_DOM"/>
    <property type="match status" value="1"/>
</dbReference>
<dbReference type="PRINTS" id="PR00019">
    <property type="entry name" value="LEURICHRPT"/>
</dbReference>
<dbReference type="CDD" id="cd14066">
    <property type="entry name" value="STKc_IRAK"/>
    <property type="match status" value="1"/>
</dbReference>
<keyword evidence="14" id="KW-0808">Transferase</keyword>
<name>A0A151SG91_CAJCA</name>